<feature type="coiled-coil region" evidence="1">
    <location>
        <begin position="188"/>
        <end position="254"/>
    </location>
</feature>
<proteinExistence type="predicted"/>
<feature type="region of interest" description="Disordered" evidence="2">
    <location>
        <begin position="1"/>
        <end position="139"/>
    </location>
</feature>
<feature type="compositionally biased region" description="Low complexity" evidence="2">
    <location>
        <begin position="9"/>
        <end position="21"/>
    </location>
</feature>
<feature type="coiled-coil region" evidence="1">
    <location>
        <begin position="517"/>
        <end position="671"/>
    </location>
</feature>
<reference evidence="3" key="1">
    <citation type="submission" date="2023-08" db="EMBL/GenBank/DDBJ databases">
        <authorList>
            <person name="Audoor S."/>
            <person name="Bilcke G."/>
        </authorList>
    </citation>
    <scope>NUCLEOTIDE SEQUENCE</scope>
</reference>
<gene>
    <name evidence="3" type="ORF">CYCCA115_LOCUS21059</name>
</gene>
<evidence type="ECO:0000256" key="2">
    <source>
        <dbReference type="SAM" id="MobiDB-lite"/>
    </source>
</evidence>
<feature type="coiled-coil region" evidence="1">
    <location>
        <begin position="396"/>
        <end position="423"/>
    </location>
</feature>
<sequence>MESSDRNNPTTTTSTTSPSTPATIKRKFDDDFNDRAAVTPESTDDWIHQENDNRKRMRPTALEFARSSAPTTSKKNHTNQDENIGSSLPMGEGMTSQKTQKENSPPPSTTDTAVLGPSEPTSAKNQDSTAEEQECDSNASTAVYVKTLERVSSRDLSQQASASPPKTTNNITSVQELQLGTSKFLTQHKEQSQRLLELEDKLAKQQEDFEGRLQEKEKSIQTVNRNLSQANTKLEALEKEKEKNTQVVIALEKERDDLADTKKKQHKAISVQQKEYEGRLQVKDKSIQAAIHYLSQAHSKLEALQKERDDLAYAKQKQDQTNSGLHKDAQLAKKRLETERQEHYLQKYFQSRTISDLSKEKRSLENALSTFYTETTNYKQQLQNCQKEILISHQQQKKLQSDLNDAQSTNNQLTKELASQRDLAEKRLDENIGLKKDLSAATSETSNYKQQWQDSLKEAESLQNQLMGLQNELKDVQSLNMQLAEELESSHGVSADKRLEEARKEHRVKEEVHLQARSDLEKEIQVLAKFLEEKEEKAAIADKRLEEARKEHRVKEEVHLQARSALEKELQVLAKFLEEKEEKAAILQHRTELAEERLDQQCDEHKTQKEFQTKAMAKLETEKRFLEKSLSTSRIQFDECQKQLQLDRKEKSALQEQVKQVQVELKAMLSDKNQVACELHKERQKYQAEEKSHIDGRNTLEEAIRVLKTAQGKQELVILGLTNDIQLANERLEKERNEHQVKEESHRTVTGALQKELNNSSNAQAQQSNTIAVLQQNLQTSVECLQQAREEHEIQEESQAIAIAKLVGEKLSLERALQQAREQRKTEEESQATVIAKLEEEKRSLEGALQRASTDCKTQQESQASAISKLVEERLSLEEALKQAREERKTQEESQASAISKLVEEKLSLEEALLSSKRRFGSHQHESQSLETEMTELQKQFHKVEEEKNKLQQHLNEKAQQGSKKAGVFSAIHSLFTREDQRSSFGL</sequence>
<feature type="compositionally biased region" description="Polar residues" evidence="2">
    <location>
        <begin position="119"/>
        <end position="128"/>
    </location>
</feature>
<evidence type="ECO:0000313" key="4">
    <source>
        <dbReference type="Proteomes" id="UP001295423"/>
    </source>
</evidence>
<protein>
    <submittedName>
        <fullName evidence="3">Uncharacterized protein</fullName>
    </submittedName>
</protein>
<dbReference type="EMBL" id="CAKOGP040002202">
    <property type="protein sequence ID" value="CAJ1965323.1"/>
    <property type="molecule type" value="Genomic_DNA"/>
</dbReference>
<feature type="coiled-coil region" evidence="1">
    <location>
        <begin position="452"/>
        <end position="486"/>
    </location>
</feature>
<feature type="compositionally biased region" description="Polar residues" evidence="2">
    <location>
        <begin position="952"/>
        <end position="963"/>
    </location>
</feature>
<keyword evidence="1" id="KW-0175">Coiled coil</keyword>
<feature type="compositionally biased region" description="Basic and acidic residues" evidence="2">
    <location>
        <begin position="45"/>
        <end position="54"/>
    </location>
</feature>
<evidence type="ECO:0000256" key="1">
    <source>
        <dbReference type="SAM" id="Coils"/>
    </source>
</evidence>
<dbReference type="Proteomes" id="UP001295423">
    <property type="component" value="Unassembled WGS sequence"/>
</dbReference>
<evidence type="ECO:0000313" key="3">
    <source>
        <dbReference type="EMBL" id="CAJ1965323.1"/>
    </source>
</evidence>
<accession>A0AAD2G7Q8</accession>
<dbReference type="AlphaFoldDB" id="A0AAD2G7Q8"/>
<comment type="caution">
    <text evidence="3">The sequence shown here is derived from an EMBL/GenBank/DDBJ whole genome shotgun (WGS) entry which is preliminary data.</text>
</comment>
<feature type="region of interest" description="Disordered" evidence="2">
    <location>
        <begin position="944"/>
        <end position="966"/>
    </location>
</feature>
<name>A0AAD2G7Q8_9STRA</name>
<organism evidence="3 4">
    <name type="scientific">Cylindrotheca closterium</name>
    <dbReference type="NCBI Taxonomy" id="2856"/>
    <lineage>
        <taxon>Eukaryota</taxon>
        <taxon>Sar</taxon>
        <taxon>Stramenopiles</taxon>
        <taxon>Ochrophyta</taxon>
        <taxon>Bacillariophyta</taxon>
        <taxon>Bacillariophyceae</taxon>
        <taxon>Bacillariophycidae</taxon>
        <taxon>Bacillariales</taxon>
        <taxon>Bacillariaceae</taxon>
        <taxon>Cylindrotheca</taxon>
    </lineage>
</organism>
<feature type="coiled-coil region" evidence="1">
    <location>
        <begin position="718"/>
        <end position="745"/>
    </location>
</feature>
<keyword evidence="4" id="KW-1185">Reference proteome</keyword>
<feature type="coiled-coil region" evidence="1">
    <location>
        <begin position="771"/>
        <end position="897"/>
    </location>
</feature>